<evidence type="ECO:0000256" key="2">
    <source>
        <dbReference type="SAM" id="SignalP"/>
    </source>
</evidence>
<feature type="signal peptide" evidence="2">
    <location>
        <begin position="1"/>
        <end position="24"/>
    </location>
</feature>
<keyword evidence="5" id="KW-1185">Reference proteome</keyword>
<dbReference type="STRING" id="33935.ADM90_11780"/>
<feature type="domain" description="SLH" evidence="3">
    <location>
        <begin position="22"/>
        <end position="85"/>
    </location>
</feature>
<keyword evidence="1 2" id="KW-0732">Signal</keyword>
<reference evidence="4 5" key="1">
    <citation type="submission" date="2015-07" db="EMBL/GenBank/DDBJ databases">
        <title>Genome sequencing project for genomic taxonomy and phylogenomics of Bacillus-like bacteria.</title>
        <authorList>
            <person name="Liu B."/>
            <person name="Wang J."/>
            <person name="Zhu Y."/>
            <person name="Liu G."/>
            <person name="Chen Q."/>
            <person name="Chen Z."/>
            <person name="Che J."/>
            <person name="Ge C."/>
            <person name="Shi H."/>
            <person name="Pan Z."/>
            <person name="Liu X."/>
        </authorList>
    </citation>
    <scope>NUCLEOTIDE SEQUENCE [LARGE SCALE GENOMIC DNA]</scope>
    <source>
        <strain evidence="4 5">DSM 54</strain>
    </source>
</reference>
<dbReference type="InterPro" id="IPR051465">
    <property type="entry name" value="Cell_Envelope_Struct_Comp"/>
</dbReference>
<feature type="domain" description="SLH" evidence="3">
    <location>
        <begin position="86"/>
        <end position="140"/>
    </location>
</feature>
<dbReference type="RefSeq" id="WP_053995203.1">
    <property type="nucleotide sequence ID" value="NZ_CP065643.1"/>
</dbReference>
<sequence>MRNILKVACLLVLLVIFLPKEAHAASFRDLTDETLATEIDYLVEQGIIAGYPNNIFKPNDYVTRAQVAIMLTRALGLNTVGVENPQYQDVPTTHKYYKEIAAVQNAGIFKVASNFKPNATLSRGEMAIVLQRAFQLKGNDPHYYFTDVTKQTPGYQAILAVAHNHIVKGYSDRSFKPNQPLTRAHFSAFLARAMTLTKPNLVKDRRFIYTYNYYSLGDHKRYTLNYKYDHFDGKNDVWTVTDANTGKRVYYELLYNGIDVYGEALVTDDDYASHYDLYIQTPLRIGVIEHEDEPKVTMGSRITVKSTNDTVQAGEVQYTGAIVFEITSIFTDAVTTCYYVDNVGLVKMLHNDKVVYELLDRTLK</sequence>
<dbReference type="PROSITE" id="PS51272">
    <property type="entry name" value="SLH"/>
    <property type="match status" value="3"/>
</dbReference>
<dbReference type="AlphaFoldDB" id="A0A0M9DKZ9"/>
<evidence type="ECO:0000256" key="1">
    <source>
        <dbReference type="ARBA" id="ARBA00022729"/>
    </source>
</evidence>
<dbReference type="Pfam" id="PF00395">
    <property type="entry name" value="SLH"/>
    <property type="match status" value="3"/>
</dbReference>
<dbReference type="PANTHER" id="PTHR43308">
    <property type="entry name" value="OUTER MEMBRANE PROTEIN ALPHA-RELATED"/>
    <property type="match status" value="1"/>
</dbReference>
<comment type="caution">
    <text evidence="4">The sequence shown here is derived from an EMBL/GenBank/DDBJ whole genome shotgun (WGS) entry which is preliminary data.</text>
</comment>
<evidence type="ECO:0000313" key="4">
    <source>
        <dbReference type="EMBL" id="KOY82302.1"/>
    </source>
</evidence>
<feature type="domain" description="SLH" evidence="3">
    <location>
        <begin position="141"/>
        <end position="204"/>
    </location>
</feature>
<protein>
    <submittedName>
        <fullName evidence="4">S-layer protein</fullName>
    </submittedName>
</protein>
<evidence type="ECO:0000313" key="5">
    <source>
        <dbReference type="Proteomes" id="UP000037977"/>
    </source>
</evidence>
<proteinExistence type="predicted"/>
<evidence type="ECO:0000259" key="3">
    <source>
        <dbReference type="PROSITE" id="PS51272"/>
    </source>
</evidence>
<dbReference type="InterPro" id="IPR001119">
    <property type="entry name" value="SLH_dom"/>
</dbReference>
<name>A0A0M9DKZ9_9BACI</name>
<dbReference type="PANTHER" id="PTHR43308:SF5">
    <property type="entry name" value="S-LAYER PROTEIN _ PEPTIDOGLYCAN ENDO-BETA-N-ACETYLGLUCOSAMINIDASE"/>
    <property type="match status" value="1"/>
</dbReference>
<dbReference type="PATRIC" id="fig|33935.3.peg.4279"/>
<accession>A0A0M9DKZ9</accession>
<feature type="chain" id="PRO_5005834061" evidence="2">
    <location>
        <begin position="25"/>
        <end position="364"/>
    </location>
</feature>
<dbReference type="EMBL" id="LGCI01000006">
    <property type="protein sequence ID" value="KOY82302.1"/>
    <property type="molecule type" value="Genomic_DNA"/>
</dbReference>
<organism evidence="4 5">
    <name type="scientific">Lysinibacillus macroides</name>
    <dbReference type="NCBI Taxonomy" id="33935"/>
    <lineage>
        <taxon>Bacteria</taxon>
        <taxon>Bacillati</taxon>
        <taxon>Bacillota</taxon>
        <taxon>Bacilli</taxon>
        <taxon>Bacillales</taxon>
        <taxon>Bacillaceae</taxon>
        <taxon>Lysinibacillus</taxon>
    </lineage>
</organism>
<dbReference type="OrthoDB" id="5845122at2"/>
<dbReference type="Proteomes" id="UP000037977">
    <property type="component" value="Unassembled WGS sequence"/>
</dbReference>
<gene>
    <name evidence="4" type="ORF">ADM90_11780</name>
</gene>